<sequence>MSLREFRTLVAIAQYGSFARAAEAIHLTQSAVSLHVKSLEETFGAPLFDRSRRIAVMTPAGHLVLDRAREILALHDSITADLSDGSQLRGTLRIGAIHTALSGFLPAALATLSAEHPHLRVNVASGMSAELAIRIDNGELDAAITTEPVKPYPFGLVSTPLYQEGFWIVAPADLSCRDPRTLLQEHPFIRFDRRAWAGRTIERELRRLRIRVQTSMELDSQDAILQMVASGLGVSIIPLSRQNLPASRKMLCLPFGEPQQMRTVVLLEREDRPAGRLAQALVRTVRASAGPTATHE</sequence>
<evidence type="ECO:0000259" key="5">
    <source>
        <dbReference type="PROSITE" id="PS50931"/>
    </source>
</evidence>
<keyword evidence="3" id="KW-0238">DNA-binding</keyword>
<name>A0A9E6TUY0_9PSED</name>
<dbReference type="InterPro" id="IPR036390">
    <property type="entry name" value="WH_DNA-bd_sf"/>
</dbReference>
<dbReference type="EMBL" id="CP077093">
    <property type="protein sequence ID" value="QXI30765.1"/>
    <property type="molecule type" value="Genomic_DNA"/>
</dbReference>
<dbReference type="FunFam" id="1.10.10.10:FF:000001">
    <property type="entry name" value="LysR family transcriptional regulator"/>
    <property type="match status" value="1"/>
</dbReference>
<dbReference type="PANTHER" id="PTHR30419">
    <property type="entry name" value="HTH-TYPE TRANSCRIPTIONAL REGULATOR YBHD"/>
    <property type="match status" value="1"/>
</dbReference>
<dbReference type="PRINTS" id="PR00039">
    <property type="entry name" value="HTHLYSR"/>
</dbReference>
<dbReference type="Pfam" id="PF00126">
    <property type="entry name" value="HTH_1"/>
    <property type="match status" value="1"/>
</dbReference>
<comment type="similarity">
    <text evidence="1">Belongs to the LysR transcriptional regulatory family.</text>
</comment>
<proteinExistence type="inferred from homology"/>
<evidence type="ECO:0000313" key="6">
    <source>
        <dbReference type="EMBL" id="QXI30765.1"/>
    </source>
</evidence>
<dbReference type="GO" id="GO:0003677">
    <property type="term" value="F:DNA binding"/>
    <property type="evidence" value="ECO:0007669"/>
    <property type="project" value="UniProtKB-KW"/>
</dbReference>
<accession>A0A9E6TUY0</accession>
<evidence type="ECO:0000256" key="1">
    <source>
        <dbReference type="ARBA" id="ARBA00009437"/>
    </source>
</evidence>
<reference evidence="6 7" key="1">
    <citation type="journal article" date="2020" name="Microorganisms">
        <title>Reliable Identification of Environmental Pseudomonas Isolates Using the rpoD Gene.</title>
        <authorList>
            <consortium name="The Broad Institute Genome Sequencing Platform"/>
            <person name="Girard L."/>
            <person name="Lood C."/>
            <person name="Rokni-Zadeh H."/>
            <person name="van Noort V."/>
            <person name="Lavigne R."/>
            <person name="De Mot R."/>
        </authorList>
    </citation>
    <scope>NUCLEOTIDE SEQUENCE [LARGE SCALE GENOMIC DNA]</scope>
    <source>
        <strain evidence="6 7">RW8P3</strain>
    </source>
</reference>
<dbReference type="CDD" id="cd08427">
    <property type="entry name" value="PBP2_LTTR_like_2"/>
    <property type="match status" value="1"/>
</dbReference>
<protein>
    <submittedName>
        <fullName evidence="6">LysR family transcriptional regulator</fullName>
    </submittedName>
</protein>
<evidence type="ECO:0000256" key="3">
    <source>
        <dbReference type="ARBA" id="ARBA00023125"/>
    </source>
</evidence>
<dbReference type="AlphaFoldDB" id="A0A9E6TUY0"/>
<evidence type="ECO:0000313" key="7">
    <source>
        <dbReference type="Proteomes" id="UP000634530"/>
    </source>
</evidence>
<dbReference type="Pfam" id="PF03466">
    <property type="entry name" value="LysR_substrate"/>
    <property type="match status" value="1"/>
</dbReference>
<dbReference type="InterPro" id="IPR005119">
    <property type="entry name" value="LysR_subst-bd"/>
</dbReference>
<gene>
    <name evidence="6" type="ORF">HU752_012810</name>
</gene>
<keyword evidence="2" id="KW-0805">Transcription regulation</keyword>
<dbReference type="GO" id="GO:0005829">
    <property type="term" value="C:cytosol"/>
    <property type="evidence" value="ECO:0007669"/>
    <property type="project" value="TreeGrafter"/>
</dbReference>
<dbReference type="InterPro" id="IPR000847">
    <property type="entry name" value="LysR_HTH_N"/>
</dbReference>
<dbReference type="SUPFAM" id="SSF46785">
    <property type="entry name" value="Winged helix' DNA-binding domain"/>
    <property type="match status" value="1"/>
</dbReference>
<dbReference type="KEGG" id="pvw:HU752_012810"/>
<dbReference type="InterPro" id="IPR036388">
    <property type="entry name" value="WH-like_DNA-bd_sf"/>
</dbReference>
<dbReference type="SUPFAM" id="SSF53850">
    <property type="entry name" value="Periplasmic binding protein-like II"/>
    <property type="match status" value="1"/>
</dbReference>
<dbReference type="Gene3D" id="3.40.190.10">
    <property type="entry name" value="Periplasmic binding protein-like II"/>
    <property type="match status" value="2"/>
</dbReference>
<keyword evidence="4" id="KW-0804">Transcription</keyword>
<dbReference type="PROSITE" id="PS50931">
    <property type="entry name" value="HTH_LYSR"/>
    <property type="match status" value="1"/>
</dbReference>
<reference evidence="6 7" key="2">
    <citation type="journal article" date="2021" name="Microorganisms">
        <title>The Ever-Expanding Pseudomonas Genus: Description of 43 New Species and Partition of the Pseudomonas putida Group.</title>
        <authorList>
            <person name="Girard L."/>
            <person name="Lood C."/>
            <person name="Hofte M."/>
            <person name="Vandamme P."/>
            <person name="Rokni-Zadeh H."/>
            <person name="van Noort V."/>
            <person name="Lavigne R."/>
            <person name="De Mot R."/>
        </authorList>
    </citation>
    <scope>NUCLEOTIDE SEQUENCE [LARGE SCALE GENOMIC DNA]</scope>
    <source>
        <strain evidence="6 7">RW8P3</strain>
    </source>
</reference>
<evidence type="ECO:0000256" key="2">
    <source>
        <dbReference type="ARBA" id="ARBA00023015"/>
    </source>
</evidence>
<evidence type="ECO:0000256" key="4">
    <source>
        <dbReference type="ARBA" id="ARBA00023163"/>
    </source>
</evidence>
<feature type="domain" description="HTH lysR-type" evidence="5">
    <location>
        <begin position="1"/>
        <end position="58"/>
    </location>
</feature>
<keyword evidence="7" id="KW-1185">Reference proteome</keyword>
<organism evidence="6 7">
    <name type="scientific">Pseudomonas vanderleydeniana</name>
    <dbReference type="NCBI Taxonomy" id="2745495"/>
    <lineage>
        <taxon>Bacteria</taxon>
        <taxon>Pseudomonadati</taxon>
        <taxon>Pseudomonadota</taxon>
        <taxon>Gammaproteobacteria</taxon>
        <taxon>Pseudomonadales</taxon>
        <taxon>Pseudomonadaceae</taxon>
        <taxon>Pseudomonas</taxon>
    </lineage>
</organism>
<dbReference type="Proteomes" id="UP000634530">
    <property type="component" value="Chromosome"/>
</dbReference>
<dbReference type="Gene3D" id="1.10.10.10">
    <property type="entry name" value="Winged helix-like DNA-binding domain superfamily/Winged helix DNA-binding domain"/>
    <property type="match status" value="1"/>
</dbReference>
<dbReference type="InterPro" id="IPR050950">
    <property type="entry name" value="HTH-type_LysR_regulators"/>
</dbReference>
<dbReference type="GO" id="GO:0003700">
    <property type="term" value="F:DNA-binding transcription factor activity"/>
    <property type="evidence" value="ECO:0007669"/>
    <property type="project" value="InterPro"/>
</dbReference>
<dbReference type="RefSeq" id="WP_186679802.1">
    <property type="nucleotide sequence ID" value="NZ_CP077093.1"/>
</dbReference>